<evidence type="ECO:0008006" key="3">
    <source>
        <dbReference type="Google" id="ProtNLM"/>
    </source>
</evidence>
<sequence>MLNAGMTQWRAVVTDLDGTVVGSDDVISPATLNAAAQLRHRGVPLLAATARTRNGVLRLGAFAGHLAVAVCHGGALGWSPETGRTLWQRTLPGDDLRDLAGFVRALPGAGMAVFGVASWDLTPEYLELRGRTPAEPWRPVGLDDIADQPAYGAAIRHAVLTSDELIARLAEAGFAERATLTYSAPRMVEIVPPGVDKAAGVSRALDWLGVAPAHTVAFGDMPNDLSMFALVGHSVAIGEAHPAVRAAATVRAPGVADDGFAHHLAALGLITL</sequence>
<dbReference type="GO" id="GO:0016791">
    <property type="term" value="F:phosphatase activity"/>
    <property type="evidence" value="ECO:0007669"/>
    <property type="project" value="TreeGrafter"/>
</dbReference>
<dbReference type="AlphaFoldDB" id="A0A238URA5"/>
<dbReference type="PANTHER" id="PTHR10000:SF8">
    <property type="entry name" value="HAD SUPERFAMILY HYDROLASE-LIKE, TYPE 3"/>
    <property type="match status" value="1"/>
</dbReference>
<dbReference type="InterPro" id="IPR036412">
    <property type="entry name" value="HAD-like_sf"/>
</dbReference>
<dbReference type="GO" id="GO:0005829">
    <property type="term" value="C:cytosol"/>
    <property type="evidence" value="ECO:0007669"/>
    <property type="project" value="TreeGrafter"/>
</dbReference>
<dbReference type="SUPFAM" id="SSF56784">
    <property type="entry name" value="HAD-like"/>
    <property type="match status" value="1"/>
</dbReference>
<dbReference type="GO" id="GO:0000287">
    <property type="term" value="F:magnesium ion binding"/>
    <property type="evidence" value="ECO:0007669"/>
    <property type="project" value="TreeGrafter"/>
</dbReference>
<keyword evidence="2" id="KW-1185">Reference proteome</keyword>
<dbReference type="PANTHER" id="PTHR10000">
    <property type="entry name" value="PHOSPHOSERINE PHOSPHATASE"/>
    <property type="match status" value="1"/>
</dbReference>
<dbReference type="Gene3D" id="3.30.1240.10">
    <property type="match status" value="1"/>
</dbReference>
<protein>
    <recommendedName>
        <fullName evidence="3">HAD-superfamily hydrolase, subfamily IIB</fullName>
    </recommendedName>
</protein>
<dbReference type="Gene3D" id="3.40.50.1000">
    <property type="entry name" value="HAD superfamily/HAD-like"/>
    <property type="match status" value="1"/>
</dbReference>
<reference evidence="1 2" key="1">
    <citation type="submission" date="2017-06" db="EMBL/GenBank/DDBJ databases">
        <authorList>
            <person name="Kim H.J."/>
            <person name="Triplett B.A."/>
        </authorList>
    </citation>
    <scope>NUCLEOTIDE SEQUENCE [LARGE SCALE GENOMIC DNA]</scope>
    <source>
        <strain evidence="1 2">DSM 43151</strain>
    </source>
</reference>
<organism evidence="1 2">
    <name type="scientific">Actinoplanes regularis</name>
    <dbReference type="NCBI Taxonomy" id="52697"/>
    <lineage>
        <taxon>Bacteria</taxon>
        <taxon>Bacillati</taxon>
        <taxon>Actinomycetota</taxon>
        <taxon>Actinomycetes</taxon>
        <taxon>Micromonosporales</taxon>
        <taxon>Micromonosporaceae</taxon>
        <taxon>Actinoplanes</taxon>
    </lineage>
</organism>
<dbReference type="InterPro" id="IPR023214">
    <property type="entry name" value="HAD_sf"/>
</dbReference>
<dbReference type="Proteomes" id="UP000198415">
    <property type="component" value="Unassembled WGS sequence"/>
</dbReference>
<dbReference type="EMBL" id="FZNR01000001">
    <property type="protein sequence ID" value="SNR24546.1"/>
    <property type="molecule type" value="Genomic_DNA"/>
</dbReference>
<evidence type="ECO:0000313" key="1">
    <source>
        <dbReference type="EMBL" id="SNR24546.1"/>
    </source>
</evidence>
<name>A0A238URA5_9ACTN</name>
<accession>A0A238URA5</accession>
<evidence type="ECO:0000313" key="2">
    <source>
        <dbReference type="Proteomes" id="UP000198415"/>
    </source>
</evidence>
<gene>
    <name evidence="1" type="ORF">SAMN06264365_10157</name>
</gene>
<dbReference type="Pfam" id="PF08282">
    <property type="entry name" value="Hydrolase_3"/>
    <property type="match status" value="1"/>
</dbReference>
<proteinExistence type="predicted"/>